<keyword evidence="7" id="KW-1185">Reference proteome</keyword>
<dbReference type="SMART" id="SM00267">
    <property type="entry name" value="GGDEF"/>
    <property type="match status" value="1"/>
</dbReference>
<accession>D4RYA3</accession>
<dbReference type="PANTHER" id="PTHR30146:SF24">
    <property type="entry name" value="XYLOSE OPERON REGULATORY PROTEIN"/>
    <property type="match status" value="1"/>
</dbReference>
<dbReference type="EMBL" id="ABWN01000022">
    <property type="protein sequence ID" value="EFF69003.1"/>
    <property type="molecule type" value="Genomic_DNA"/>
</dbReference>
<dbReference type="RefSeq" id="WP_005601927.1">
    <property type="nucleotide sequence ID" value="NZ_GG663521.1"/>
</dbReference>
<feature type="compositionally biased region" description="Basic and acidic residues" evidence="4">
    <location>
        <begin position="616"/>
        <end position="630"/>
    </location>
</feature>
<dbReference type="GO" id="GO:0003700">
    <property type="term" value="F:DNA-binding transcription factor activity"/>
    <property type="evidence" value="ECO:0007669"/>
    <property type="project" value="TreeGrafter"/>
</dbReference>
<dbReference type="GeneID" id="98917245"/>
<feature type="domain" description="GGDEF" evidence="5">
    <location>
        <begin position="497"/>
        <end position="626"/>
    </location>
</feature>
<dbReference type="Pfam" id="PF00990">
    <property type="entry name" value="GGDEF"/>
    <property type="match status" value="1"/>
</dbReference>
<dbReference type="Pfam" id="PF13377">
    <property type="entry name" value="Peripla_BP_3"/>
    <property type="match status" value="1"/>
</dbReference>
<keyword evidence="1" id="KW-0805">Transcription regulation</keyword>
<proteinExistence type="predicted"/>
<evidence type="ECO:0000313" key="7">
    <source>
        <dbReference type="Proteomes" id="UP000006238"/>
    </source>
</evidence>
<dbReference type="Proteomes" id="UP000006238">
    <property type="component" value="Unassembled WGS sequence"/>
</dbReference>
<name>D4RYA3_9FIRM</name>
<dbReference type="PANTHER" id="PTHR30146">
    <property type="entry name" value="LACI-RELATED TRANSCRIPTIONAL REPRESSOR"/>
    <property type="match status" value="1"/>
</dbReference>
<dbReference type="InterPro" id="IPR028082">
    <property type="entry name" value="Peripla_BP_I"/>
</dbReference>
<dbReference type="PROSITE" id="PS50887">
    <property type="entry name" value="GGDEF"/>
    <property type="match status" value="1"/>
</dbReference>
<evidence type="ECO:0000256" key="1">
    <source>
        <dbReference type="ARBA" id="ARBA00023015"/>
    </source>
</evidence>
<dbReference type="InterPro" id="IPR046335">
    <property type="entry name" value="LacI/GalR-like_sensor"/>
</dbReference>
<dbReference type="eggNOG" id="COG1609">
    <property type="taxonomic scope" value="Bacteria"/>
</dbReference>
<keyword evidence="2" id="KW-0238">DNA-binding</keyword>
<dbReference type="SUPFAM" id="SSF55073">
    <property type="entry name" value="Nucleotide cyclase"/>
    <property type="match status" value="1"/>
</dbReference>
<dbReference type="InterPro" id="IPR000160">
    <property type="entry name" value="GGDEF_dom"/>
</dbReference>
<dbReference type="eggNOG" id="COG3706">
    <property type="taxonomic scope" value="Bacteria"/>
</dbReference>
<dbReference type="InterPro" id="IPR029787">
    <property type="entry name" value="Nucleotide_cyclase"/>
</dbReference>
<evidence type="ECO:0000256" key="3">
    <source>
        <dbReference type="ARBA" id="ARBA00023163"/>
    </source>
</evidence>
<dbReference type="GO" id="GO:0000976">
    <property type="term" value="F:transcription cis-regulatory region binding"/>
    <property type="evidence" value="ECO:0007669"/>
    <property type="project" value="TreeGrafter"/>
</dbReference>
<feature type="region of interest" description="Disordered" evidence="4">
    <location>
        <begin position="608"/>
        <end position="630"/>
    </location>
</feature>
<organism evidence="6 7">
    <name type="scientific">Eshraghiella crossota DSM 2876</name>
    <dbReference type="NCBI Taxonomy" id="511680"/>
    <lineage>
        <taxon>Bacteria</taxon>
        <taxon>Bacillati</taxon>
        <taxon>Bacillota</taxon>
        <taxon>Clostridia</taxon>
        <taxon>Lachnospirales</taxon>
        <taxon>Lachnospiraceae</taxon>
        <taxon>Eshraghiella</taxon>
    </lineage>
</organism>
<evidence type="ECO:0000313" key="6">
    <source>
        <dbReference type="EMBL" id="EFF69003.1"/>
    </source>
</evidence>
<dbReference type="NCBIfam" id="TIGR00254">
    <property type="entry name" value="GGDEF"/>
    <property type="match status" value="1"/>
</dbReference>
<dbReference type="Gene3D" id="3.30.70.270">
    <property type="match status" value="1"/>
</dbReference>
<reference evidence="6 7" key="1">
    <citation type="submission" date="2010-02" db="EMBL/GenBank/DDBJ databases">
        <authorList>
            <person name="Weinstock G."/>
            <person name="Sodergren E."/>
            <person name="Clifton S."/>
            <person name="Fulton L."/>
            <person name="Fulton B."/>
            <person name="Courtney L."/>
            <person name="Fronick C."/>
            <person name="Harrison M."/>
            <person name="Strong C."/>
            <person name="Farmer C."/>
            <person name="Delahaunty K."/>
            <person name="Markovic C."/>
            <person name="Hall O."/>
            <person name="Minx P."/>
            <person name="Tomlinson C."/>
            <person name="Mitreva M."/>
            <person name="Nelson J."/>
            <person name="Hou S."/>
            <person name="Wollam A."/>
            <person name="Pepin K.H."/>
            <person name="Johnson M."/>
            <person name="Bhonagiri V."/>
            <person name="Zhang X."/>
            <person name="Suruliraj S."/>
            <person name="Warren W."/>
            <person name="Chinwalla A."/>
            <person name="Mardis E.R."/>
            <person name="Wilson R.K."/>
        </authorList>
    </citation>
    <scope>NUCLEOTIDE SEQUENCE [LARGE SCALE GENOMIC DNA]</scope>
    <source>
        <strain evidence="6 7">DSM 2876</strain>
    </source>
</reference>
<dbReference type="AlphaFoldDB" id="D4RYA3"/>
<dbReference type="CDD" id="cd06267">
    <property type="entry name" value="PBP1_LacI_sugar_binding-like"/>
    <property type="match status" value="1"/>
</dbReference>
<comment type="caution">
    <text evidence="6">The sequence shown here is derived from an EMBL/GenBank/DDBJ whole genome shotgun (WGS) entry which is preliminary data.</text>
</comment>
<protein>
    <submittedName>
        <fullName evidence="6">Diguanylate cyclase (GGDEF) domain protein</fullName>
    </submittedName>
</protein>
<dbReference type="Gene3D" id="3.40.50.2300">
    <property type="match status" value="2"/>
</dbReference>
<dbReference type="CDD" id="cd01949">
    <property type="entry name" value="GGDEF"/>
    <property type="match status" value="1"/>
</dbReference>
<evidence type="ECO:0000256" key="2">
    <source>
        <dbReference type="ARBA" id="ARBA00023125"/>
    </source>
</evidence>
<evidence type="ECO:0000256" key="4">
    <source>
        <dbReference type="SAM" id="MobiDB-lite"/>
    </source>
</evidence>
<keyword evidence="3" id="KW-0804">Transcription</keyword>
<dbReference type="InterPro" id="IPR043128">
    <property type="entry name" value="Rev_trsase/Diguanyl_cyclase"/>
</dbReference>
<dbReference type="STRING" id="45851.BHV86_02035"/>
<dbReference type="HOGENOM" id="CLU_020864_0_0_9"/>
<gene>
    <name evidence="6" type="ORF">BUTYVIB_00808</name>
</gene>
<dbReference type="SUPFAM" id="SSF53822">
    <property type="entry name" value="Periplasmic binding protein-like I"/>
    <property type="match status" value="1"/>
</dbReference>
<evidence type="ECO:0000259" key="5">
    <source>
        <dbReference type="PROSITE" id="PS50887"/>
    </source>
</evidence>
<sequence>MKRIAYVSDAWHGYVSYVMPKALLDSFSDYEEDVILCHFNSFGSWSRNEKNNAGEYGIYDLPDFTGFDGIVLDINTIVDMAQVEKLVRVVKSANIPTITIGFEVEGFYYAGIDNEKPIYEIMEHLYSVHGCRSFVFAGGPLSNCENSLRVQAYNEYLALRGLSNKDNPVLIGNFDFMTGCRHFETIVEKHIPIPDAFVCTNDNIAAGLISQAQKYGYSVPEDFLVTGFDNLDKALFFEPQVTTVGHKREKVGEVSAKILKDVWAGKDVPVHNFTDVYYFFTESCGCPQRDDVDYRDYSCSRIISAVQKEVNESHLFELEGALSECEEFDEIFEKTGEFFKHMECDEVYFFVDDRLYNADPLTEFPKNEYDWKHLKMVCAFEDKIKSRYKSCIDIIGHLEREGRNNYYFFSPIHFGDYTVGFSILKNAGFIGEESYFYDVHSTIVKTLNNLFNKKQLENANEHLKEIYLKDILTGVYNRVAFTQKIIPKLTSYHKKGVECVIAFSDTDNFKTINDKFGHSYGDRVLRIIGTTLSKLCPPKGIVCRFGGDEFVVFFPVTDGVSMEKFKDNVLQTLANDNISISMGIVKTNPSSAKSFDEYISEADQMMYEEKKRKKTESRNETDNAVLHREE</sequence>